<evidence type="ECO:0000313" key="1">
    <source>
        <dbReference type="EMBL" id="EXA53323.1"/>
    </source>
</evidence>
<sequence length="32" mass="3595">MTKKNLRKTNATSYLTSRELKIPAMATVRSLA</sequence>
<dbReference type="EMBL" id="JH650968">
    <property type="protein sequence ID" value="EXA53323.1"/>
    <property type="molecule type" value="Genomic_DNA"/>
</dbReference>
<dbReference type="AlphaFoldDB" id="W9Q779"/>
<dbReference type="HOGENOM" id="CLU_3392349_0_0_1"/>
<organism evidence="1">
    <name type="scientific">Fusarium oxysporum f. sp. pisi HDV247</name>
    <dbReference type="NCBI Taxonomy" id="1080344"/>
    <lineage>
        <taxon>Eukaryota</taxon>
        <taxon>Fungi</taxon>
        <taxon>Dikarya</taxon>
        <taxon>Ascomycota</taxon>
        <taxon>Pezizomycotina</taxon>
        <taxon>Sordariomycetes</taxon>
        <taxon>Hypocreomycetidae</taxon>
        <taxon>Hypocreales</taxon>
        <taxon>Nectriaceae</taxon>
        <taxon>Fusarium</taxon>
        <taxon>Fusarium oxysporum species complex</taxon>
    </lineage>
</organism>
<name>W9Q779_FUSOX</name>
<proteinExistence type="predicted"/>
<accession>W9Q779</accession>
<protein>
    <submittedName>
        <fullName evidence="1">Uncharacterized protein</fullName>
    </submittedName>
</protein>
<gene>
    <name evidence="1" type="ORF">FOVG_01211</name>
</gene>
<dbReference type="Proteomes" id="UP000030751">
    <property type="component" value="Unassembled WGS sequence"/>
</dbReference>
<reference evidence="1" key="2">
    <citation type="submission" date="2012-05" db="EMBL/GenBank/DDBJ databases">
        <title>Annotation of the Genome Sequence of Fusarium oxysporum HDV247.</title>
        <authorList>
            <consortium name="The Broad Institute Genomics Platform"/>
            <person name="Ma L.-J."/>
            <person name="Corby-Kistler H."/>
            <person name="Broz K."/>
            <person name="Gale L.R."/>
            <person name="Jonkers W."/>
            <person name="O'Donnell K."/>
            <person name="Ploetz R."/>
            <person name="Steinberg C."/>
            <person name="Schwartz D.C."/>
            <person name="VanEtten H."/>
            <person name="Zhou S."/>
            <person name="Young S.K."/>
            <person name="Zeng Q."/>
            <person name="Gargeya S."/>
            <person name="Fitzgerald M."/>
            <person name="Abouelleil A."/>
            <person name="Alvarado L."/>
            <person name="Chapman S.B."/>
            <person name="Gainer-Dewar J."/>
            <person name="Goldberg J."/>
            <person name="Griggs A."/>
            <person name="Gujja S."/>
            <person name="Hansen M."/>
            <person name="Howarth C."/>
            <person name="Imamovic A."/>
            <person name="Ireland A."/>
            <person name="Larimer J."/>
            <person name="McCowan C."/>
            <person name="Murphy C."/>
            <person name="Pearson M."/>
            <person name="Poon T.W."/>
            <person name="Priest M."/>
            <person name="Roberts A."/>
            <person name="Saif S."/>
            <person name="Shea T."/>
            <person name="Sykes S."/>
            <person name="Wortman J."/>
            <person name="Nusbaum C."/>
            <person name="Birren B."/>
        </authorList>
    </citation>
    <scope>NUCLEOTIDE SEQUENCE</scope>
    <source>
        <strain evidence="1">HDV247</strain>
    </source>
</reference>
<reference evidence="1" key="1">
    <citation type="submission" date="2011-10" db="EMBL/GenBank/DDBJ databases">
        <title>The Genome Sequence of Fusarium oxysporum HDV247.</title>
        <authorList>
            <consortium name="The Broad Institute Genome Sequencing Platform"/>
            <person name="Ma L.-J."/>
            <person name="Gale L.R."/>
            <person name="Schwartz D.C."/>
            <person name="Zhou S."/>
            <person name="Corby-Kistler H."/>
            <person name="Young S.K."/>
            <person name="Zeng Q."/>
            <person name="Gargeya S."/>
            <person name="Fitzgerald M."/>
            <person name="Haas B."/>
            <person name="Abouelleil A."/>
            <person name="Alvarado L."/>
            <person name="Arachchi H.M."/>
            <person name="Berlin A."/>
            <person name="Brown A."/>
            <person name="Chapman S.B."/>
            <person name="Chen Z."/>
            <person name="Dunbar C."/>
            <person name="Freedman E."/>
            <person name="Gearin G."/>
            <person name="Goldberg J."/>
            <person name="Griggs A."/>
            <person name="Gujja S."/>
            <person name="Heiman D."/>
            <person name="Howarth C."/>
            <person name="Larson L."/>
            <person name="Lui A."/>
            <person name="MacDonald P.J.P."/>
            <person name="Montmayeur A."/>
            <person name="Murphy C."/>
            <person name="Neiman D."/>
            <person name="Pearson M."/>
            <person name="Priest M."/>
            <person name="Roberts A."/>
            <person name="Saif S."/>
            <person name="Shea T."/>
            <person name="Shenoy N."/>
            <person name="Sisk P."/>
            <person name="Stolte C."/>
            <person name="Sykes S."/>
            <person name="Wortman J."/>
            <person name="Nusbaum C."/>
            <person name="Birren B."/>
        </authorList>
    </citation>
    <scope>NUCLEOTIDE SEQUENCE [LARGE SCALE GENOMIC DNA]</scope>
    <source>
        <strain evidence="1">HDV247</strain>
    </source>
</reference>